<accession>A0A839UFN6</accession>
<evidence type="ECO:0000313" key="4">
    <source>
        <dbReference type="Proteomes" id="UP000554520"/>
    </source>
</evidence>
<reference evidence="3 4" key="1">
    <citation type="submission" date="2020-08" db="EMBL/GenBank/DDBJ databases">
        <title>Genomic Encyclopedia of Type Strains, Phase III (KMG-III): the genomes of soil and plant-associated and newly described type strains.</title>
        <authorList>
            <person name="Whitman W."/>
        </authorList>
    </citation>
    <scope>NUCLEOTIDE SEQUENCE [LARGE SCALE GENOMIC DNA]</scope>
    <source>
        <strain evidence="3 4">CECT 7015</strain>
    </source>
</reference>
<dbReference type="InterPro" id="IPR046342">
    <property type="entry name" value="CBS_dom_sf"/>
</dbReference>
<comment type="caution">
    <text evidence="3">The sequence shown here is derived from an EMBL/GenBank/DDBJ whole genome shotgun (WGS) entry which is preliminary data.</text>
</comment>
<dbReference type="GO" id="GO:0005886">
    <property type="term" value="C:plasma membrane"/>
    <property type="evidence" value="ECO:0007669"/>
    <property type="project" value="TreeGrafter"/>
</dbReference>
<name>A0A839UFN6_9HYPH</name>
<gene>
    <name evidence="3" type="ORF">FHS21_004066</name>
</gene>
<keyword evidence="1" id="KW-0677">Repeat</keyword>
<proteinExistence type="predicted"/>
<dbReference type="Proteomes" id="UP000554520">
    <property type="component" value="Unassembled WGS sequence"/>
</dbReference>
<keyword evidence="4" id="KW-1185">Reference proteome</keyword>
<dbReference type="EMBL" id="JACHXN010000013">
    <property type="protein sequence ID" value="MBB3147642.1"/>
    <property type="molecule type" value="Genomic_DNA"/>
</dbReference>
<dbReference type="Gene3D" id="3.10.580.10">
    <property type="entry name" value="CBS-domain"/>
    <property type="match status" value="1"/>
</dbReference>
<dbReference type="PANTHER" id="PTHR22777">
    <property type="entry name" value="HEMOLYSIN-RELATED"/>
    <property type="match status" value="1"/>
</dbReference>
<organism evidence="3 4">
    <name type="scientific">Phyllobacterium trifolii</name>
    <dbReference type="NCBI Taxonomy" id="300193"/>
    <lineage>
        <taxon>Bacteria</taxon>
        <taxon>Pseudomonadati</taxon>
        <taxon>Pseudomonadota</taxon>
        <taxon>Alphaproteobacteria</taxon>
        <taxon>Hyphomicrobiales</taxon>
        <taxon>Phyllobacteriaceae</taxon>
        <taxon>Phyllobacterium</taxon>
    </lineage>
</organism>
<protein>
    <submittedName>
        <fullName evidence="3">CBS domain containing-hemolysin-like protein</fullName>
    </submittedName>
</protein>
<sequence length="72" mass="8148">MIEEAERSMISGVIRLGDRSVRAVMTPRTEVEMVKVNEDIASLKRKLIATNHSCLPVFDDDRDDVIVILRGH</sequence>
<evidence type="ECO:0000256" key="1">
    <source>
        <dbReference type="ARBA" id="ARBA00022737"/>
    </source>
</evidence>
<dbReference type="RefSeq" id="WP_112551796.1">
    <property type="nucleotide sequence ID" value="NZ_JACHXN010000013.1"/>
</dbReference>
<dbReference type="PANTHER" id="PTHR22777:SF17">
    <property type="entry name" value="UPF0053 PROTEIN SLL0260"/>
    <property type="match status" value="1"/>
</dbReference>
<evidence type="ECO:0000313" key="3">
    <source>
        <dbReference type="EMBL" id="MBB3147642.1"/>
    </source>
</evidence>
<dbReference type="SUPFAM" id="SSF54631">
    <property type="entry name" value="CBS-domain pair"/>
    <property type="match status" value="1"/>
</dbReference>
<keyword evidence="2" id="KW-0129">CBS domain</keyword>
<dbReference type="AlphaFoldDB" id="A0A839UFN6"/>
<evidence type="ECO:0000256" key="2">
    <source>
        <dbReference type="ARBA" id="ARBA00023122"/>
    </source>
</evidence>